<evidence type="ECO:0000256" key="5">
    <source>
        <dbReference type="ARBA" id="ARBA00023136"/>
    </source>
</evidence>
<dbReference type="GO" id="GO:0005886">
    <property type="term" value="C:plasma membrane"/>
    <property type="evidence" value="ECO:0007669"/>
    <property type="project" value="UniProtKB-SubCell"/>
</dbReference>
<evidence type="ECO:0000259" key="8">
    <source>
        <dbReference type="Pfam" id="PF00924"/>
    </source>
</evidence>
<keyword evidence="2" id="KW-1003">Cell membrane</keyword>
<dbReference type="PANTHER" id="PTHR30221">
    <property type="entry name" value="SMALL-CONDUCTANCE MECHANOSENSITIVE CHANNEL"/>
    <property type="match status" value="1"/>
</dbReference>
<sequence length="360" mass="38883">MGFLLEVRDAFANILPLLETLLVVGLALWGANYLLILRHGGLGNEKLFSRQLVMLGLTLVGVVAVVLALPVNEGSRNQIIALLGLLISGVFAFSSSNIFANLASGNLLRITKPFVIGDFISVGKHFGRVAERGLFDTEIQSETGELIALPNTYLTTNPVSALRSSGALVSASLSLGYDVHHAQVEPLLIKAAESSKLDDAFVQILELGNFAITYRVSGVLPEAKGLITARSNLHKAILDQLHGAGIEIMSATIMNQRPVDSGYSFIPAPSRTRPVASAVEPEKIAEKVLFDKAELAQQLQERKAELAESVEVLQQQAKQADGDEKDRLKDQIEQLRDERKQLEKAEDEPLKASASKGSSV</sequence>
<name>A0A0F9XRQ2_9ZZZZ</name>
<keyword evidence="3 7" id="KW-0812">Transmembrane</keyword>
<evidence type="ECO:0000256" key="7">
    <source>
        <dbReference type="SAM" id="Phobius"/>
    </source>
</evidence>
<dbReference type="InterPro" id="IPR023408">
    <property type="entry name" value="MscS_beta-dom_sf"/>
</dbReference>
<dbReference type="PANTHER" id="PTHR30221:SF18">
    <property type="entry name" value="SLL0590 PROTEIN"/>
    <property type="match status" value="1"/>
</dbReference>
<dbReference type="AlphaFoldDB" id="A0A0F9XRQ2"/>
<evidence type="ECO:0000256" key="1">
    <source>
        <dbReference type="ARBA" id="ARBA00004651"/>
    </source>
</evidence>
<keyword evidence="5 7" id="KW-0472">Membrane</keyword>
<organism evidence="9">
    <name type="scientific">marine sediment metagenome</name>
    <dbReference type="NCBI Taxonomy" id="412755"/>
    <lineage>
        <taxon>unclassified sequences</taxon>
        <taxon>metagenomes</taxon>
        <taxon>ecological metagenomes</taxon>
    </lineage>
</organism>
<keyword evidence="4 7" id="KW-1133">Transmembrane helix</keyword>
<feature type="transmembrane region" description="Helical" evidence="7">
    <location>
        <begin position="52"/>
        <end position="72"/>
    </location>
</feature>
<feature type="region of interest" description="Disordered" evidence="6">
    <location>
        <begin position="336"/>
        <end position="360"/>
    </location>
</feature>
<dbReference type="InterPro" id="IPR045275">
    <property type="entry name" value="MscS_archaea/bacteria_type"/>
</dbReference>
<dbReference type="EMBL" id="LAZR01000074">
    <property type="protein sequence ID" value="KKN94958.1"/>
    <property type="molecule type" value="Genomic_DNA"/>
</dbReference>
<feature type="transmembrane region" description="Helical" evidence="7">
    <location>
        <begin position="20"/>
        <end position="40"/>
    </location>
</feature>
<reference evidence="9" key="1">
    <citation type="journal article" date="2015" name="Nature">
        <title>Complex archaea that bridge the gap between prokaryotes and eukaryotes.</title>
        <authorList>
            <person name="Spang A."/>
            <person name="Saw J.H."/>
            <person name="Jorgensen S.L."/>
            <person name="Zaremba-Niedzwiedzka K."/>
            <person name="Martijn J."/>
            <person name="Lind A.E."/>
            <person name="van Eijk R."/>
            <person name="Schleper C."/>
            <person name="Guy L."/>
            <person name="Ettema T.J."/>
        </authorList>
    </citation>
    <scope>NUCLEOTIDE SEQUENCE</scope>
</reference>
<evidence type="ECO:0000256" key="4">
    <source>
        <dbReference type="ARBA" id="ARBA00022989"/>
    </source>
</evidence>
<feature type="domain" description="Mechanosensitive ion channel MscS" evidence="8">
    <location>
        <begin position="97"/>
        <end position="159"/>
    </location>
</feature>
<gene>
    <name evidence="9" type="ORF">LCGC14_0182850</name>
</gene>
<accession>A0A0F9XRQ2</accession>
<evidence type="ECO:0000256" key="6">
    <source>
        <dbReference type="SAM" id="MobiDB-lite"/>
    </source>
</evidence>
<evidence type="ECO:0000313" key="9">
    <source>
        <dbReference type="EMBL" id="KKN94958.1"/>
    </source>
</evidence>
<dbReference type="InterPro" id="IPR011066">
    <property type="entry name" value="MscS_channel_C_sf"/>
</dbReference>
<feature type="compositionally biased region" description="Basic and acidic residues" evidence="6">
    <location>
        <begin position="336"/>
        <end position="350"/>
    </location>
</feature>
<dbReference type="Pfam" id="PF00924">
    <property type="entry name" value="MS_channel_2nd"/>
    <property type="match status" value="1"/>
</dbReference>
<comment type="caution">
    <text evidence="9">The sequence shown here is derived from an EMBL/GenBank/DDBJ whole genome shotgun (WGS) entry which is preliminary data.</text>
</comment>
<dbReference type="Gene3D" id="2.30.30.60">
    <property type="match status" value="1"/>
</dbReference>
<feature type="transmembrane region" description="Helical" evidence="7">
    <location>
        <begin position="78"/>
        <end position="100"/>
    </location>
</feature>
<proteinExistence type="predicted"/>
<dbReference type="SUPFAM" id="SSF50182">
    <property type="entry name" value="Sm-like ribonucleoproteins"/>
    <property type="match status" value="1"/>
</dbReference>
<evidence type="ECO:0000256" key="3">
    <source>
        <dbReference type="ARBA" id="ARBA00022692"/>
    </source>
</evidence>
<dbReference type="GO" id="GO:0008381">
    <property type="term" value="F:mechanosensitive monoatomic ion channel activity"/>
    <property type="evidence" value="ECO:0007669"/>
    <property type="project" value="InterPro"/>
</dbReference>
<dbReference type="SUPFAM" id="SSF82689">
    <property type="entry name" value="Mechanosensitive channel protein MscS (YggB), C-terminal domain"/>
    <property type="match status" value="1"/>
</dbReference>
<protein>
    <recommendedName>
        <fullName evidence="8">Mechanosensitive ion channel MscS domain-containing protein</fullName>
    </recommendedName>
</protein>
<comment type="subcellular location">
    <subcellularLocation>
        <location evidence="1">Cell membrane</location>
        <topology evidence="1">Multi-pass membrane protein</topology>
    </subcellularLocation>
</comment>
<dbReference type="InterPro" id="IPR010920">
    <property type="entry name" value="LSM_dom_sf"/>
</dbReference>
<dbReference type="InterPro" id="IPR006685">
    <property type="entry name" value="MscS_channel_2nd"/>
</dbReference>
<evidence type="ECO:0000256" key="2">
    <source>
        <dbReference type="ARBA" id="ARBA00022475"/>
    </source>
</evidence>